<dbReference type="Pfam" id="PF01322">
    <property type="entry name" value="Cytochrom_C_2"/>
    <property type="match status" value="1"/>
</dbReference>
<accession>A0A7R8WVU4</accession>
<dbReference type="PIRSF" id="PIRSF000027">
    <property type="entry name" value="Cytc_c_prime"/>
    <property type="match status" value="1"/>
</dbReference>
<dbReference type="GO" id="GO:0020037">
    <property type="term" value="F:heme binding"/>
    <property type="evidence" value="ECO:0007669"/>
    <property type="project" value="InterPro"/>
</dbReference>
<dbReference type="GO" id="GO:0009055">
    <property type="term" value="F:electron transfer activity"/>
    <property type="evidence" value="ECO:0007669"/>
    <property type="project" value="InterPro"/>
</dbReference>
<name>A0A7R8WVU4_9CRUS</name>
<dbReference type="GO" id="GO:0005506">
    <property type="term" value="F:iron ion binding"/>
    <property type="evidence" value="ECO:0007669"/>
    <property type="project" value="InterPro"/>
</dbReference>
<dbReference type="InterPro" id="IPR010980">
    <property type="entry name" value="Cyt_c/b562"/>
</dbReference>
<dbReference type="InterPro" id="IPR012127">
    <property type="entry name" value="Cyt_c_prime"/>
</dbReference>
<dbReference type="GO" id="GO:0022900">
    <property type="term" value="P:electron transport chain"/>
    <property type="evidence" value="ECO:0007669"/>
    <property type="project" value="InterPro"/>
</dbReference>
<organism evidence="1">
    <name type="scientific">Cyprideis torosa</name>
    <dbReference type="NCBI Taxonomy" id="163714"/>
    <lineage>
        <taxon>Eukaryota</taxon>
        <taxon>Metazoa</taxon>
        <taxon>Ecdysozoa</taxon>
        <taxon>Arthropoda</taxon>
        <taxon>Crustacea</taxon>
        <taxon>Oligostraca</taxon>
        <taxon>Ostracoda</taxon>
        <taxon>Podocopa</taxon>
        <taxon>Podocopida</taxon>
        <taxon>Cytherocopina</taxon>
        <taxon>Cytheroidea</taxon>
        <taxon>Cytherideidae</taxon>
        <taxon>Cyprideis</taxon>
    </lineage>
</organism>
<dbReference type="SUPFAM" id="SSF47175">
    <property type="entry name" value="Cytochromes"/>
    <property type="match status" value="1"/>
</dbReference>
<dbReference type="PROSITE" id="PS51009">
    <property type="entry name" value="CYTCII"/>
    <property type="match status" value="1"/>
</dbReference>
<reference evidence="1" key="1">
    <citation type="submission" date="2020-11" db="EMBL/GenBank/DDBJ databases">
        <authorList>
            <person name="Tran Van P."/>
        </authorList>
    </citation>
    <scope>NUCLEOTIDE SEQUENCE</scope>
</reference>
<dbReference type="EMBL" id="OB710349">
    <property type="protein sequence ID" value="CAD7238859.1"/>
    <property type="molecule type" value="Genomic_DNA"/>
</dbReference>
<evidence type="ECO:0000313" key="1">
    <source>
        <dbReference type="EMBL" id="CAD7238859.1"/>
    </source>
</evidence>
<gene>
    <name evidence="1" type="ORF">CTOB1V02_LOCUS16674</name>
</gene>
<protein>
    <submittedName>
        <fullName evidence="1">Uncharacterized protein</fullName>
    </submittedName>
</protein>
<dbReference type="Gene3D" id="1.20.120.10">
    <property type="entry name" value="Cytochrome c/b562"/>
    <property type="match status" value="1"/>
</dbReference>
<proteinExistence type="predicted"/>
<dbReference type="InterPro" id="IPR002321">
    <property type="entry name" value="Cyt_c_II"/>
</dbReference>
<dbReference type="AlphaFoldDB" id="A0A7R8WVU4"/>
<sequence length="135" mass="13927">MALAQDMPKEVKARQGQFQIMALNLGILGGMAKGAVEYDAEVAQAAAGSLVGISMVNQGPLWPEGTSELDIDGTRAKVEIWDNLPDVLAKWSDFGTAAKAMQTAAGEGPEAIGQALGQVGGASKACHDAYRAPQG</sequence>